<dbReference type="OrthoDB" id="4097064at2759"/>
<dbReference type="AlphaFoldDB" id="A0A1Q3AI57"/>
<evidence type="ECO:0000256" key="1">
    <source>
        <dbReference type="SAM" id="MobiDB-lite"/>
    </source>
</evidence>
<feature type="compositionally biased region" description="Basic and acidic residues" evidence="1">
    <location>
        <begin position="411"/>
        <end position="426"/>
    </location>
</feature>
<feature type="compositionally biased region" description="Basic and acidic residues" evidence="1">
    <location>
        <begin position="348"/>
        <end position="370"/>
    </location>
</feature>
<comment type="caution">
    <text evidence="4">The sequence shown here is derived from an EMBL/GenBank/DDBJ whole genome shotgun (WGS) entry which is preliminary data.</text>
</comment>
<feature type="compositionally biased region" description="Basic and acidic residues" evidence="1">
    <location>
        <begin position="10"/>
        <end position="20"/>
    </location>
</feature>
<feature type="region of interest" description="Disordered" evidence="1">
    <location>
        <begin position="408"/>
        <end position="444"/>
    </location>
</feature>
<feature type="region of interest" description="Disordered" evidence="1">
    <location>
        <begin position="1"/>
        <end position="55"/>
    </location>
</feature>
<accession>A0A1Q3AI57</accession>
<feature type="compositionally biased region" description="Low complexity" evidence="1">
    <location>
        <begin position="44"/>
        <end position="53"/>
    </location>
</feature>
<dbReference type="InterPro" id="IPR037651">
    <property type="entry name" value="Swc3"/>
</dbReference>
<feature type="region of interest" description="Disordered" evidence="1">
    <location>
        <begin position="178"/>
        <end position="286"/>
    </location>
</feature>
<evidence type="ECO:0008006" key="6">
    <source>
        <dbReference type="Google" id="ProtNLM"/>
    </source>
</evidence>
<reference evidence="4 5" key="1">
    <citation type="submission" date="2016-08" db="EMBL/GenBank/DDBJ databases">
        <title>Draft genome sequence of allopolyploid Zygosaccharomyces rouxii.</title>
        <authorList>
            <person name="Watanabe J."/>
            <person name="Uehara K."/>
            <person name="Mogi Y."/>
            <person name="Tsukioka Y."/>
        </authorList>
    </citation>
    <scope>NUCLEOTIDE SEQUENCE [LARGE SCALE GENOMIC DNA]</scope>
    <source>
        <strain evidence="4 5">NBRC 110957</strain>
    </source>
</reference>
<evidence type="ECO:0000259" key="3">
    <source>
        <dbReference type="Pfam" id="PF26242"/>
    </source>
</evidence>
<dbReference type="GO" id="GO:0140849">
    <property type="term" value="F:ATP-dependent H2AZ histone chaperone activity"/>
    <property type="evidence" value="ECO:0007669"/>
    <property type="project" value="InterPro"/>
</dbReference>
<feature type="compositionally biased region" description="Basic and acidic residues" evidence="1">
    <location>
        <begin position="178"/>
        <end position="261"/>
    </location>
</feature>
<dbReference type="InterPro" id="IPR058986">
    <property type="entry name" value="Swc3_C"/>
</dbReference>
<evidence type="ECO:0000313" key="5">
    <source>
        <dbReference type="Proteomes" id="UP000187013"/>
    </source>
</evidence>
<protein>
    <recommendedName>
        <fullName evidence="6">SWR1-complex protein 3</fullName>
    </recommendedName>
</protein>
<dbReference type="PANTHER" id="PTHR28108">
    <property type="entry name" value="SWR1-COMPLEX PROTEIN 3"/>
    <property type="match status" value="1"/>
</dbReference>
<dbReference type="PANTHER" id="PTHR28108:SF1">
    <property type="entry name" value="SWR1-COMPLEX PROTEIN 3"/>
    <property type="match status" value="1"/>
</dbReference>
<dbReference type="Pfam" id="PF24707">
    <property type="entry name" value="Swc3"/>
    <property type="match status" value="1"/>
</dbReference>
<sequence>MPVVLRSRHRPESTPEETQRPVKAASRRGKRSRRVDEGNDDSDSGMSDSEMGSYSKFNGSGRPFEIIAGLPCSLEVPQYNSALTHPLSVRDSAVLYDSLVISRRTWVRGEMFELYFSKPARSIKEESNQNKQDAMSQAMTMQIRDKMQKMCDCNMMGGPHQFPVRLFILKNEELEKRWQEEQDSKRKEKEERRKRDQEEKKRRVEEKKQSQLQKKQEKEKIMQLHKENKAKAKQEMEAMKLKRKEEAKKYKEEHKRSRKTGESVPRAVISPLRKTSPPPTNQSVNDPKMIANLNLMAQKDSKLNILMGTVANGEATLEQVEEFKKFIEIARKMPAPAGWSPPPGLVQPKRDISENGTEKQQVREQEVKEEKMDNAIKVVAKEDEKKEEEKKEETQIIVKKENIDTNAPIVELDKDKDMTSDKDKEPKRRRRPRGSVNEEEDKSMQLTAFQQKYVQDAQIIVEFSEYTHARYMLPRNAVLEYIEESNDYKLSWIMVHNKKEIDRYRNRRIKDMTKGKKTDDEKKAIEKEYDVYADEMCPSPLFTPMTVVFSGIHKKFNPIMVHSVEPLEKVQKEMSGILNIGTKLSGYNLWYRLDGYDDKDLAECVRVDLTEHEYDLRGKRQKK</sequence>
<feature type="domain" description="SWR1-complex protein 3" evidence="2">
    <location>
        <begin position="62"/>
        <end position="173"/>
    </location>
</feature>
<feature type="domain" description="Swc3 C-terminal" evidence="3">
    <location>
        <begin position="442"/>
        <end position="613"/>
    </location>
</feature>
<dbReference type="InterPro" id="IPR057558">
    <property type="entry name" value="Swc3_dom"/>
</dbReference>
<name>A0A1Q3AI57_ZYGRO</name>
<dbReference type="Proteomes" id="UP000187013">
    <property type="component" value="Unassembled WGS sequence"/>
</dbReference>
<dbReference type="Pfam" id="PF26242">
    <property type="entry name" value="Swc3_C"/>
    <property type="match status" value="1"/>
</dbReference>
<proteinExistence type="predicted"/>
<evidence type="ECO:0000313" key="4">
    <source>
        <dbReference type="EMBL" id="GAV55428.1"/>
    </source>
</evidence>
<dbReference type="GO" id="GO:0000812">
    <property type="term" value="C:Swr1 complex"/>
    <property type="evidence" value="ECO:0007669"/>
    <property type="project" value="InterPro"/>
</dbReference>
<gene>
    <name evidence="4" type="ORF">ZYGR_0AV00590</name>
</gene>
<dbReference type="EMBL" id="BDGX01000048">
    <property type="protein sequence ID" value="GAV55428.1"/>
    <property type="molecule type" value="Genomic_DNA"/>
</dbReference>
<evidence type="ECO:0000259" key="2">
    <source>
        <dbReference type="Pfam" id="PF24707"/>
    </source>
</evidence>
<organism evidence="4 5">
    <name type="scientific">Zygosaccharomyces rouxii</name>
    <dbReference type="NCBI Taxonomy" id="4956"/>
    <lineage>
        <taxon>Eukaryota</taxon>
        <taxon>Fungi</taxon>
        <taxon>Dikarya</taxon>
        <taxon>Ascomycota</taxon>
        <taxon>Saccharomycotina</taxon>
        <taxon>Saccharomycetes</taxon>
        <taxon>Saccharomycetales</taxon>
        <taxon>Saccharomycetaceae</taxon>
        <taxon>Zygosaccharomyces</taxon>
    </lineage>
</organism>
<feature type="region of interest" description="Disordered" evidence="1">
    <location>
        <begin position="338"/>
        <end position="370"/>
    </location>
</feature>